<sequence length="274" mass="29751">MPRLAELLALAALLASLLALALLVQRLRKLKTSRAHLQDTQALLDEAMRLALLEELTASIAHEIAQPLSAIVLDGQACLRWMRQDNPPKHEMRDCVERMTSDGRRAAETVHRVRQRLRRPPPQLIPTSINDVVRAIAPLIAQEMAQHGATLELRLSPALPQTLADAGKLQQVFMNLTRNALQAMDAMKERPARIVIASRTDETGALAVSVADNGPGIACEDLGQIFEPFHTTRDGALGLGLAICRSVVEAHGGEIHAINNPDCGATFLITLPPA</sequence>
<keyword evidence="6" id="KW-0418">Kinase</keyword>
<accession>A0A4R5M622</accession>
<keyword evidence="8" id="KW-0902">Two-component regulatory system</keyword>
<dbReference type="PANTHER" id="PTHR43065">
    <property type="entry name" value="SENSOR HISTIDINE KINASE"/>
    <property type="match status" value="1"/>
</dbReference>
<dbReference type="PRINTS" id="PR00344">
    <property type="entry name" value="BCTRLSENSOR"/>
</dbReference>
<evidence type="ECO:0000259" key="9">
    <source>
        <dbReference type="PROSITE" id="PS50109"/>
    </source>
</evidence>
<dbReference type="EMBL" id="SMRP01000013">
    <property type="protein sequence ID" value="TDG20973.1"/>
    <property type="molecule type" value="Genomic_DNA"/>
</dbReference>
<keyword evidence="5" id="KW-0547">Nucleotide-binding</keyword>
<evidence type="ECO:0000256" key="8">
    <source>
        <dbReference type="ARBA" id="ARBA00023012"/>
    </source>
</evidence>
<dbReference type="Proteomes" id="UP000295722">
    <property type="component" value="Unassembled WGS sequence"/>
</dbReference>
<dbReference type="InterPro" id="IPR036890">
    <property type="entry name" value="HATPase_C_sf"/>
</dbReference>
<evidence type="ECO:0000256" key="1">
    <source>
        <dbReference type="ARBA" id="ARBA00000085"/>
    </source>
</evidence>
<dbReference type="SUPFAM" id="SSF55874">
    <property type="entry name" value="ATPase domain of HSP90 chaperone/DNA topoisomerase II/histidine kinase"/>
    <property type="match status" value="1"/>
</dbReference>
<organism evidence="10 11">
    <name type="scientific">Paraburkholderia silviterrae</name>
    <dbReference type="NCBI Taxonomy" id="2528715"/>
    <lineage>
        <taxon>Bacteria</taxon>
        <taxon>Pseudomonadati</taxon>
        <taxon>Pseudomonadota</taxon>
        <taxon>Betaproteobacteria</taxon>
        <taxon>Burkholderiales</taxon>
        <taxon>Burkholderiaceae</taxon>
        <taxon>Paraburkholderia</taxon>
    </lineage>
</organism>
<keyword evidence="3" id="KW-0597">Phosphoprotein</keyword>
<keyword evidence="11" id="KW-1185">Reference proteome</keyword>
<evidence type="ECO:0000256" key="3">
    <source>
        <dbReference type="ARBA" id="ARBA00022553"/>
    </source>
</evidence>
<dbReference type="PROSITE" id="PS50109">
    <property type="entry name" value="HIS_KIN"/>
    <property type="match status" value="1"/>
</dbReference>
<dbReference type="Pfam" id="PF02518">
    <property type="entry name" value="HATPase_c"/>
    <property type="match status" value="1"/>
</dbReference>
<protein>
    <recommendedName>
        <fullName evidence="2">histidine kinase</fullName>
        <ecNumber evidence="2">2.7.13.3</ecNumber>
    </recommendedName>
</protein>
<evidence type="ECO:0000256" key="2">
    <source>
        <dbReference type="ARBA" id="ARBA00012438"/>
    </source>
</evidence>
<dbReference type="InterPro" id="IPR003594">
    <property type="entry name" value="HATPase_dom"/>
</dbReference>
<dbReference type="GO" id="GO:0005524">
    <property type="term" value="F:ATP binding"/>
    <property type="evidence" value="ECO:0007669"/>
    <property type="project" value="UniProtKB-KW"/>
</dbReference>
<dbReference type="EC" id="2.7.13.3" evidence="2"/>
<dbReference type="SMART" id="SM00387">
    <property type="entry name" value="HATPase_c"/>
    <property type="match status" value="1"/>
</dbReference>
<dbReference type="SMART" id="SM00388">
    <property type="entry name" value="HisKA"/>
    <property type="match status" value="1"/>
</dbReference>
<dbReference type="Gene3D" id="1.10.287.130">
    <property type="match status" value="1"/>
</dbReference>
<keyword evidence="7 10" id="KW-0067">ATP-binding</keyword>
<evidence type="ECO:0000256" key="5">
    <source>
        <dbReference type="ARBA" id="ARBA00022741"/>
    </source>
</evidence>
<dbReference type="SUPFAM" id="SSF47384">
    <property type="entry name" value="Homodimeric domain of signal transducing histidine kinase"/>
    <property type="match status" value="1"/>
</dbReference>
<comment type="caution">
    <text evidence="10">The sequence shown here is derived from an EMBL/GenBank/DDBJ whole genome shotgun (WGS) entry which is preliminary data.</text>
</comment>
<dbReference type="GO" id="GO:0000155">
    <property type="term" value="F:phosphorelay sensor kinase activity"/>
    <property type="evidence" value="ECO:0007669"/>
    <property type="project" value="InterPro"/>
</dbReference>
<dbReference type="RefSeq" id="WP_133197326.1">
    <property type="nucleotide sequence ID" value="NZ_JBHUCW010000002.1"/>
</dbReference>
<proteinExistence type="predicted"/>
<evidence type="ECO:0000256" key="4">
    <source>
        <dbReference type="ARBA" id="ARBA00022679"/>
    </source>
</evidence>
<dbReference type="Pfam" id="PF00512">
    <property type="entry name" value="HisKA"/>
    <property type="match status" value="1"/>
</dbReference>
<dbReference type="InterPro" id="IPR005467">
    <property type="entry name" value="His_kinase_dom"/>
</dbReference>
<comment type="catalytic activity">
    <reaction evidence="1">
        <text>ATP + protein L-histidine = ADP + protein N-phospho-L-histidine.</text>
        <dbReference type="EC" id="2.7.13.3"/>
    </reaction>
</comment>
<feature type="domain" description="Histidine kinase" evidence="9">
    <location>
        <begin position="59"/>
        <end position="274"/>
    </location>
</feature>
<dbReference type="CDD" id="cd00082">
    <property type="entry name" value="HisKA"/>
    <property type="match status" value="1"/>
</dbReference>
<name>A0A4R5M622_9BURK</name>
<dbReference type="OrthoDB" id="8872837at2"/>
<dbReference type="InterPro" id="IPR036097">
    <property type="entry name" value="HisK_dim/P_sf"/>
</dbReference>
<reference evidence="10 11" key="1">
    <citation type="submission" date="2019-03" db="EMBL/GenBank/DDBJ databases">
        <title>Paraburkholderia sp. 4M-K11, isolated from subtropical forest soil.</title>
        <authorList>
            <person name="Gao Z.-H."/>
            <person name="Qiu L.-H."/>
        </authorList>
    </citation>
    <scope>NUCLEOTIDE SEQUENCE [LARGE SCALE GENOMIC DNA]</scope>
    <source>
        <strain evidence="10 11">4M-K11</strain>
    </source>
</reference>
<gene>
    <name evidence="10" type="ORF">EYW47_23985</name>
</gene>
<evidence type="ECO:0000256" key="7">
    <source>
        <dbReference type="ARBA" id="ARBA00022840"/>
    </source>
</evidence>
<evidence type="ECO:0000313" key="11">
    <source>
        <dbReference type="Proteomes" id="UP000295722"/>
    </source>
</evidence>
<dbReference type="AlphaFoldDB" id="A0A4R5M622"/>
<dbReference type="PANTHER" id="PTHR43065:SF10">
    <property type="entry name" value="PEROXIDE STRESS-ACTIVATED HISTIDINE KINASE MAK3"/>
    <property type="match status" value="1"/>
</dbReference>
<evidence type="ECO:0000256" key="6">
    <source>
        <dbReference type="ARBA" id="ARBA00022777"/>
    </source>
</evidence>
<dbReference type="InterPro" id="IPR003661">
    <property type="entry name" value="HisK_dim/P_dom"/>
</dbReference>
<dbReference type="InterPro" id="IPR004358">
    <property type="entry name" value="Sig_transdc_His_kin-like_C"/>
</dbReference>
<dbReference type="Gene3D" id="3.30.565.10">
    <property type="entry name" value="Histidine kinase-like ATPase, C-terminal domain"/>
    <property type="match status" value="1"/>
</dbReference>
<keyword evidence="4" id="KW-0808">Transferase</keyword>
<evidence type="ECO:0000313" key="10">
    <source>
        <dbReference type="EMBL" id="TDG20973.1"/>
    </source>
</evidence>